<feature type="domain" description="Transglutaminase-like" evidence="3">
    <location>
        <begin position="416"/>
        <end position="522"/>
    </location>
</feature>
<evidence type="ECO:0000259" key="4">
    <source>
        <dbReference type="Pfam" id="PF11992"/>
    </source>
</evidence>
<feature type="region of interest" description="Disordered" evidence="1">
    <location>
        <begin position="721"/>
        <end position="745"/>
    </location>
</feature>
<dbReference type="Gene3D" id="3.10.620.30">
    <property type="match status" value="1"/>
</dbReference>
<feature type="compositionally biased region" description="Basic and acidic residues" evidence="1">
    <location>
        <begin position="387"/>
        <end position="398"/>
    </location>
</feature>
<name>A0ABS9HB38_9ACTN</name>
<evidence type="ECO:0000256" key="2">
    <source>
        <dbReference type="SAM" id="Phobius"/>
    </source>
</evidence>
<feature type="transmembrane region" description="Helical" evidence="2">
    <location>
        <begin position="170"/>
        <end position="189"/>
    </location>
</feature>
<organism evidence="5 6">
    <name type="scientific">Nocardioides potassii</name>
    <dbReference type="NCBI Taxonomy" id="2911371"/>
    <lineage>
        <taxon>Bacteria</taxon>
        <taxon>Bacillati</taxon>
        <taxon>Actinomycetota</taxon>
        <taxon>Actinomycetes</taxon>
        <taxon>Propionibacteriales</taxon>
        <taxon>Nocardioidaceae</taxon>
        <taxon>Nocardioides</taxon>
    </lineage>
</organism>
<reference evidence="5 6" key="1">
    <citation type="submission" date="2022-01" db="EMBL/GenBank/DDBJ databases">
        <title>Nocardioides sp. nov., an actinomycete isolated from mining soil.</title>
        <authorList>
            <person name="Liu L."/>
        </authorList>
    </citation>
    <scope>NUCLEOTIDE SEQUENCE [LARGE SCALE GENOMIC DNA]</scope>
    <source>
        <strain evidence="5 6">KLBMP 9356</strain>
    </source>
</reference>
<accession>A0ABS9HB38</accession>
<dbReference type="InterPro" id="IPR021878">
    <property type="entry name" value="TgpA_N"/>
</dbReference>
<dbReference type="PANTHER" id="PTHR42736">
    <property type="entry name" value="PROTEIN-GLUTAMINE GAMMA-GLUTAMYLTRANSFERASE"/>
    <property type="match status" value="1"/>
</dbReference>
<evidence type="ECO:0000259" key="3">
    <source>
        <dbReference type="Pfam" id="PF01841"/>
    </source>
</evidence>
<dbReference type="Proteomes" id="UP001201161">
    <property type="component" value="Unassembled WGS sequence"/>
</dbReference>
<dbReference type="Pfam" id="PF01841">
    <property type="entry name" value="Transglut_core"/>
    <property type="match status" value="1"/>
</dbReference>
<keyword evidence="2" id="KW-0812">Transmembrane</keyword>
<dbReference type="SUPFAM" id="SSF54001">
    <property type="entry name" value="Cysteine proteinases"/>
    <property type="match status" value="1"/>
</dbReference>
<comment type="caution">
    <text evidence="5">The sequence shown here is derived from an EMBL/GenBank/DDBJ whole genome shotgun (WGS) entry which is preliminary data.</text>
</comment>
<protein>
    <submittedName>
        <fullName evidence="5">Transglutaminase-like domain-containing protein</fullName>
    </submittedName>
</protein>
<evidence type="ECO:0000313" key="6">
    <source>
        <dbReference type="Proteomes" id="UP001201161"/>
    </source>
</evidence>
<dbReference type="PANTHER" id="PTHR42736:SF1">
    <property type="entry name" value="PROTEIN-GLUTAMINE GAMMA-GLUTAMYLTRANSFERASE"/>
    <property type="match status" value="1"/>
</dbReference>
<dbReference type="RefSeq" id="WP_236401114.1">
    <property type="nucleotide sequence ID" value="NZ_JAKJHZ010000005.1"/>
</dbReference>
<dbReference type="EMBL" id="JAKJHZ010000005">
    <property type="protein sequence ID" value="MCF6377563.1"/>
    <property type="molecule type" value="Genomic_DNA"/>
</dbReference>
<keyword evidence="2" id="KW-1133">Transmembrane helix</keyword>
<keyword evidence="2" id="KW-0472">Membrane</keyword>
<keyword evidence="6" id="KW-1185">Reference proteome</keyword>
<feature type="transmembrane region" description="Helical" evidence="2">
    <location>
        <begin position="145"/>
        <end position="164"/>
    </location>
</feature>
<feature type="transmembrane region" description="Helical" evidence="2">
    <location>
        <begin position="121"/>
        <end position="140"/>
    </location>
</feature>
<proteinExistence type="predicted"/>
<feature type="transmembrane region" description="Helical" evidence="2">
    <location>
        <begin position="201"/>
        <end position="224"/>
    </location>
</feature>
<feature type="compositionally biased region" description="Basic and acidic residues" evidence="1">
    <location>
        <begin position="728"/>
        <end position="738"/>
    </location>
</feature>
<gene>
    <name evidence="5" type="ORF">L2K70_08105</name>
</gene>
<sequence length="745" mass="79847">MSTRRQALLDAAVVLLLLALSLSVLDDTFAGRSHLVVGLVPAVVLIGLALLLRHFHEGVWWYALSAVLLFAPLGGLVALQRPGPLVLPTLETMNRVLGETISAPATLAGTVAPVDPNGQVMLVPFVIGFVAAAPAAWLAIATRAALAPVVPLVLALAAAIPVGVLVPSYLVPRGVVIAVVVVAWASARARRREALVDRSRGSVAAAVTAVLTVTLVSGLTSLLVPDRNEVDRTLLRGEGSSVALAEAARTTVPKRVGGRNELLRATGVPEGRRLRFATLDLYDGSAWVPADESPGTNGFGTFKRIGHDVAALHQGETVGVRIRIRPGYSSDWLPMLGELTSLDLDYTDGRTQLSEVRYNQATQSALVLGGVDTRDDYTFGSVLTEDDVTRRDPTKDPSDDQLQPAGAFLDTYLRPFRRDEVRPVERVLLLARYLRLNGTTRFTGSSSQSPVDLGLRMLGSKDMTGTPFQYTAVMALGASRLGVPARVVTGAAPGARGLVTHDDVTSWVELQFADGTWRTLDPSRYTGVHTVAETPDVRDPGGFVQEQLEAAAQGKDEEIRVPKGTPITLPEGTVVEQPLSPWQVAVRVLGVTVLLGLALLLLVPLAKAVRRSRRRRTTSWSGPYVNGWQEVLDAARDRGTPVPEGWSRIAQATALGAGTDLARRADEAVFAPGPSADPAAGRAFWDACLVLRRELLRDVDARRRWWAAFNPASLLAGWARRRGAGSAGEERHEDRRTGSEQPARA</sequence>
<feature type="transmembrane region" description="Helical" evidence="2">
    <location>
        <begin position="33"/>
        <end position="52"/>
    </location>
</feature>
<evidence type="ECO:0000256" key="1">
    <source>
        <dbReference type="SAM" id="MobiDB-lite"/>
    </source>
</evidence>
<feature type="transmembrane region" description="Helical" evidence="2">
    <location>
        <begin position="59"/>
        <end position="79"/>
    </location>
</feature>
<feature type="transmembrane region" description="Helical" evidence="2">
    <location>
        <begin position="584"/>
        <end position="606"/>
    </location>
</feature>
<evidence type="ECO:0000313" key="5">
    <source>
        <dbReference type="EMBL" id="MCF6377563.1"/>
    </source>
</evidence>
<dbReference type="InterPro" id="IPR002931">
    <property type="entry name" value="Transglutaminase-like"/>
</dbReference>
<dbReference type="Pfam" id="PF11992">
    <property type="entry name" value="TgpA_N"/>
    <property type="match status" value="1"/>
</dbReference>
<feature type="region of interest" description="Disordered" evidence="1">
    <location>
        <begin position="385"/>
        <end position="404"/>
    </location>
</feature>
<dbReference type="InterPro" id="IPR052901">
    <property type="entry name" value="Bact_TGase-like"/>
</dbReference>
<dbReference type="InterPro" id="IPR038765">
    <property type="entry name" value="Papain-like_cys_pep_sf"/>
</dbReference>
<feature type="domain" description="Protein-glutamine gamma-glutamyltransferase TgpA N-terminal" evidence="4">
    <location>
        <begin position="16"/>
        <end position="384"/>
    </location>
</feature>